<accession>A0A0T6BDP0</accession>
<dbReference type="EMBL" id="LJIG01001563">
    <property type="protein sequence ID" value="KRT85377.1"/>
    <property type="molecule type" value="Genomic_DNA"/>
</dbReference>
<sequence length="111" mass="12546">RPNVCIERNTVSPEDPKNATVEKDSDEIELLSEMPARFQASISFSSCFESYDKYECITKSNLHGNEVTRTVKYKCCHGYSRMARIGGGCEKQAELEPLMDVLDKVNATDFK</sequence>
<dbReference type="Proteomes" id="UP000051574">
    <property type="component" value="Unassembled WGS sequence"/>
</dbReference>
<evidence type="ECO:0000256" key="1">
    <source>
        <dbReference type="SAM" id="MobiDB-lite"/>
    </source>
</evidence>
<reference evidence="2 3" key="1">
    <citation type="submission" date="2015-09" db="EMBL/GenBank/DDBJ databases">
        <title>Draft genome of the scarab beetle Oryctes borbonicus.</title>
        <authorList>
            <person name="Meyer J.M."/>
            <person name="Markov G.V."/>
            <person name="Baskaran P."/>
            <person name="Herrmann M."/>
            <person name="Sommer R.J."/>
            <person name="Roedelsperger C."/>
        </authorList>
    </citation>
    <scope>NUCLEOTIDE SEQUENCE [LARGE SCALE GENOMIC DNA]</scope>
    <source>
        <strain evidence="2">OB123</strain>
        <tissue evidence="2">Whole animal</tissue>
    </source>
</reference>
<feature type="region of interest" description="Disordered" evidence="1">
    <location>
        <begin position="1"/>
        <end position="24"/>
    </location>
</feature>
<evidence type="ECO:0000313" key="2">
    <source>
        <dbReference type="EMBL" id="KRT85377.1"/>
    </source>
</evidence>
<evidence type="ECO:0000313" key="3">
    <source>
        <dbReference type="Proteomes" id="UP000051574"/>
    </source>
</evidence>
<protein>
    <submittedName>
        <fullName evidence="2">Uncharacterized protein</fullName>
    </submittedName>
</protein>
<feature type="compositionally biased region" description="Basic and acidic residues" evidence="1">
    <location>
        <begin position="14"/>
        <end position="23"/>
    </location>
</feature>
<feature type="non-terminal residue" evidence="2">
    <location>
        <position position="1"/>
    </location>
</feature>
<gene>
    <name evidence="2" type="ORF">AMK59_2306</name>
</gene>
<name>A0A0T6BDP0_9SCAR</name>
<feature type="non-terminal residue" evidence="2">
    <location>
        <position position="111"/>
    </location>
</feature>
<comment type="caution">
    <text evidence="2">The sequence shown here is derived from an EMBL/GenBank/DDBJ whole genome shotgun (WGS) entry which is preliminary data.</text>
</comment>
<dbReference type="AlphaFoldDB" id="A0A0T6BDP0"/>
<proteinExistence type="predicted"/>
<keyword evidence="3" id="KW-1185">Reference proteome</keyword>
<organism evidence="2 3">
    <name type="scientific">Oryctes borbonicus</name>
    <dbReference type="NCBI Taxonomy" id="1629725"/>
    <lineage>
        <taxon>Eukaryota</taxon>
        <taxon>Metazoa</taxon>
        <taxon>Ecdysozoa</taxon>
        <taxon>Arthropoda</taxon>
        <taxon>Hexapoda</taxon>
        <taxon>Insecta</taxon>
        <taxon>Pterygota</taxon>
        <taxon>Neoptera</taxon>
        <taxon>Endopterygota</taxon>
        <taxon>Coleoptera</taxon>
        <taxon>Polyphaga</taxon>
        <taxon>Scarabaeiformia</taxon>
        <taxon>Scarabaeidae</taxon>
        <taxon>Dynastinae</taxon>
        <taxon>Oryctes</taxon>
    </lineage>
</organism>
<dbReference type="OrthoDB" id="6780272at2759"/>